<name>A0A1I7TBF8_9PELO</name>
<dbReference type="InterPro" id="IPR040090">
    <property type="entry name" value="TXNDC16"/>
</dbReference>
<protein>
    <submittedName>
        <fullName evidence="3">Endoplasmic reticulum resident protein 27</fullName>
    </submittedName>
</protein>
<dbReference type="AlphaFoldDB" id="A0A1I7TBF8"/>
<feature type="compositionally biased region" description="Gly residues" evidence="1">
    <location>
        <begin position="341"/>
        <end position="355"/>
    </location>
</feature>
<organism evidence="2 3">
    <name type="scientific">Caenorhabditis tropicalis</name>
    <dbReference type="NCBI Taxonomy" id="1561998"/>
    <lineage>
        <taxon>Eukaryota</taxon>
        <taxon>Metazoa</taxon>
        <taxon>Ecdysozoa</taxon>
        <taxon>Nematoda</taxon>
        <taxon>Chromadorea</taxon>
        <taxon>Rhabditida</taxon>
        <taxon>Rhabditina</taxon>
        <taxon>Rhabditomorpha</taxon>
        <taxon>Rhabditoidea</taxon>
        <taxon>Rhabditidae</taxon>
        <taxon>Peloderinae</taxon>
        <taxon>Caenorhabditis</taxon>
    </lineage>
</organism>
<evidence type="ECO:0000313" key="2">
    <source>
        <dbReference type="Proteomes" id="UP000095282"/>
    </source>
</evidence>
<dbReference type="WBParaSite" id="Csp11.Scaffold571.g4301.t1">
    <property type="protein sequence ID" value="Csp11.Scaffold571.g4301.t1"/>
    <property type="gene ID" value="Csp11.Scaffold571.g4301"/>
</dbReference>
<keyword evidence="2" id="KW-1185">Reference proteome</keyword>
<reference evidence="3" key="1">
    <citation type="submission" date="2016-11" db="UniProtKB">
        <authorList>
            <consortium name="WormBaseParasite"/>
        </authorList>
    </citation>
    <scope>IDENTIFICATION</scope>
</reference>
<dbReference type="Gene3D" id="3.40.30.10">
    <property type="entry name" value="Glutaredoxin"/>
    <property type="match status" value="1"/>
</dbReference>
<evidence type="ECO:0000256" key="1">
    <source>
        <dbReference type="SAM" id="MobiDB-lite"/>
    </source>
</evidence>
<feature type="region of interest" description="Disordered" evidence="1">
    <location>
        <begin position="340"/>
        <end position="365"/>
    </location>
</feature>
<sequence>MVSLHTFNIWSEVAEKIKVSEDTVLAHVPCHDNSDFCQGLNSEDYHTVVSYKNGQNTGKTENIGDEEFYERWIELNQLGSFNKLENESKLSEFKKGIVRGKKRSSVTIGVFPSEKDTSFQHFQIAAENLAGKYYVAYFINENSKPAITTYRFAEKQKRTDYSGKFDPATLMEFITKSSFPSIIDISHGFTTDILFHQKRQILILIGGESEPFSKLASRQDARKSYIFTKVDGENENVQKMKASLGIVDDKPTIVLLNKDRVHLISTSKPKCPDHLQKILQALSTAESTKVLSTKDPHPLRYLQVQKVNEVFGFEETIVLPDHTLFLDSNPFSSHPPIPQEGGTGGCPFMQGGGTGVVDSAHHSEL</sequence>
<dbReference type="InterPro" id="IPR036249">
    <property type="entry name" value="Thioredoxin-like_sf"/>
</dbReference>
<proteinExistence type="predicted"/>
<evidence type="ECO:0000313" key="3">
    <source>
        <dbReference type="WBParaSite" id="Csp11.Scaffold571.g4301.t1"/>
    </source>
</evidence>
<accession>A0A1I7TBF8</accession>
<dbReference type="PANTHER" id="PTHR22699:SF1">
    <property type="entry name" value="THIOREDOXIN DOMAIN-CONTAINING PROTEIN 16"/>
    <property type="match status" value="1"/>
</dbReference>
<dbReference type="Proteomes" id="UP000095282">
    <property type="component" value="Unplaced"/>
</dbReference>
<dbReference type="PANTHER" id="PTHR22699">
    <property type="entry name" value="THIOREDOXIN DOMAIN-CONTAINING PROTEIN 16"/>
    <property type="match status" value="1"/>
</dbReference>
<dbReference type="Pfam" id="PF13848">
    <property type="entry name" value="Thioredoxin_6"/>
    <property type="match status" value="1"/>
</dbReference>
<dbReference type="eggNOG" id="ENOG502S0NX">
    <property type="taxonomic scope" value="Eukaryota"/>
</dbReference>
<dbReference type="SUPFAM" id="SSF52833">
    <property type="entry name" value="Thioredoxin-like"/>
    <property type="match status" value="1"/>
</dbReference>